<dbReference type="PANTHER" id="PTHR33602:SF1">
    <property type="entry name" value="REGULATORY PROTEIN RECX FAMILY PROTEIN"/>
    <property type="match status" value="1"/>
</dbReference>
<dbReference type="OrthoDB" id="7066780at2"/>
<dbReference type="Pfam" id="PF02631">
    <property type="entry name" value="RecX_HTH2"/>
    <property type="match status" value="1"/>
</dbReference>
<dbReference type="InterPro" id="IPR003783">
    <property type="entry name" value="Regulatory_RecX"/>
</dbReference>
<protein>
    <recommendedName>
        <fullName evidence="3 5">Regulatory protein RecX</fullName>
    </recommendedName>
</protein>
<evidence type="ECO:0000259" key="7">
    <source>
        <dbReference type="Pfam" id="PF02631"/>
    </source>
</evidence>
<dbReference type="RefSeq" id="WP_072754896.1">
    <property type="nucleotide sequence ID" value="NZ_FQUK01000004.1"/>
</dbReference>
<evidence type="ECO:0000256" key="1">
    <source>
        <dbReference type="ARBA" id="ARBA00004496"/>
    </source>
</evidence>
<reference evidence="11" key="1">
    <citation type="submission" date="2016-11" db="EMBL/GenBank/DDBJ databases">
        <authorList>
            <person name="Varghese N."/>
            <person name="Submissions S."/>
        </authorList>
    </citation>
    <scope>NUCLEOTIDE SEQUENCE [LARGE SCALE GENOMIC DNA]</scope>
    <source>
        <strain evidence="11">DSM 14834</strain>
    </source>
</reference>
<evidence type="ECO:0000256" key="4">
    <source>
        <dbReference type="ARBA" id="ARBA00022490"/>
    </source>
</evidence>
<accession>A0A1M4T3G4</accession>
<evidence type="ECO:0000256" key="2">
    <source>
        <dbReference type="ARBA" id="ARBA00009695"/>
    </source>
</evidence>
<keyword evidence="4 5" id="KW-0963">Cytoplasm</keyword>
<evidence type="ECO:0000313" key="11">
    <source>
        <dbReference type="Proteomes" id="UP000242857"/>
    </source>
</evidence>
<organism evidence="10 11">
    <name type="scientific">Thermomonas hydrothermalis</name>
    <dbReference type="NCBI Taxonomy" id="213588"/>
    <lineage>
        <taxon>Bacteria</taxon>
        <taxon>Pseudomonadati</taxon>
        <taxon>Pseudomonadota</taxon>
        <taxon>Gammaproteobacteria</taxon>
        <taxon>Lysobacterales</taxon>
        <taxon>Lysobacteraceae</taxon>
        <taxon>Thermomonas</taxon>
    </lineage>
</organism>
<evidence type="ECO:0000259" key="8">
    <source>
        <dbReference type="Pfam" id="PF21981"/>
    </source>
</evidence>
<comment type="similarity">
    <text evidence="2 5">Belongs to the RecX family.</text>
</comment>
<dbReference type="InterPro" id="IPR036388">
    <property type="entry name" value="WH-like_DNA-bd_sf"/>
</dbReference>
<gene>
    <name evidence="5" type="primary">recX</name>
    <name evidence="10" type="ORF">SAMN02745204_00328</name>
</gene>
<dbReference type="Pfam" id="PF21981">
    <property type="entry name" value="RecX_HTH3"/>
    <property type="match status" value="1"/>
</dbReference>
<dbReference type="Gene3D" id="1.10.10.10">
    <property type="entry name" value="Winged helix-like DNA-binding domain superfamily/Winged helix DNA-binding domain"/>
    <property type="match status" value="3"/>
</dbReference>
<dbReference type="InterPro" id="IPR053926">
    <property type="entry name" value="RecX_HTH_1st"/>
</dbReference>
<feature type="domain" description="RecX second three-helical" evidence="7">
    <location>
        <begin position="69"/>
        <end position="109"/>
    </location>
</feature>
<comment type="subcellular location">
    <subcellularLocation>
        <location evidence="1 5">Cytoplasm</location>
    </subcellularLocation>
</comment>
<dbReference type="InterPro" id="IPR053924">
    <property type="entry name" value="RecX_HTH_2nd"/>
</dbReference>
<evidence type="ECO:0000256" key="5">
    <source>
        <dbReference type="HAMAP-Rule" id="MF_01114"/>
    </source>
</evidence>
<dbReference type="STRING" id="213588.SAMN02745204_00328"/>
<sequence>MTDVEEPSGQPARAKRRRAAPTPLQQAVALLSRREHSRRELERKLVARGVAADAAAAAVRRLAEDGWQDDARFAAALVRARAASGYGPAYVRAELSTHGVPAELIDQALKEIDDWADVARDLVRRRHPQALTGDREARNRAAALLLRRGFDMDLVRAAWCPTD</sequence>
<feature type="domain" description="RecX first three-helical" evidence="9">
    <location>
        <begin position="25"/>
        <end position="62"/>
    </location>
</feature>
<dbReference type="Pfam" id="PF21982">
    <property type="entry name" value="RecX_HTH1"/>
    <property type="match status" value="1"/>
</dbReference>
<feature type="domain" description="RecX third three-helical" evidence="8">
    <location>
        <begin position="116"/>
        <end position="158"/>
    </location>
</feature>
<evidence type="ECO:0000256" key="3">
    <source>
        <dbReference type="ARBA" id="ARBA00018111"/>
    </source>
</evidence>
<dbReference type="GO" id="GO:0006282">
    <property type="term" value="P:regulation of DNA repair"/>
    <property type="evidence" value="ECO:0007669"/>
    <property type="project" value="UniProtKB-UniRule"/>
</dbReference>
<name>A0A1M4T3G4_9GAMM</name>
<dbReference type="EMBL" id="FQUK01000004">
    <property type="protein sequence ID" value="SHE38837.1"/>
    <property type="molecule type" value="Genomic_DNA"/>
</dbReference>
<dbReference type="InterPro" id="IPR053925">
    <property type="entry name" value="RecX_HTH_3rd"/>
</dbReference>
<evidence type="ECO:0000313" key="10">
    <source>
        <dbReference type="EMBL" id="SHE38837.1"/>
    </source>
</evidence>
<keyword evidence="11" id="KW-1185">Reference proteome</keyword>
<evidence type="ECO:0000256" key="6">
    <source>
        <dbReference type="SAM" id="MobiDB-lite"/>
    </source>
</evidence>
<comment type="function">
    <text evidence="5">Modulates RecA activity.</text>
</comment>
<evidence type="ECO:0000259" key="9">
    <source>
        <dbReference type="Pfam" id="PF21982"/>
    </source>
</evidence>
<dbReference type="PANTHER" id="PTHR33602">
    <property type="entry name" value="REGULATORY PROTEIN RECX FAMILY PROTEIN"/>
    <property type="match status" value="1"/>
</dbReference>
<dbReference type="GO" id="GO:0005737">
    <property type="term" value="C:cytoplasm"/>
    <property type="evidence" value="ECO:0007669"/>
    <property type="project" value="UniProtKB-SubCell"/>
</dbReference>
<proteinExistence type="inferred from homology"/>
<dbReference type="Proteomes" id="UP000242857">
    <property type="component" value="Unassembled WGS sequence"/>
</dbReference>
<dbReference type="AlphaFoldDB" id="A0A1M4T3G4"/>
<dbReference type="HAMAP" id="MF_01114">
    <property type="entry name" value="RecX"/>
    <property type="match status" value="1"/>
</dbReference>
<feature type="region of interest" description="Disordered" evidence="6">
    <location>
        <begin position="1"/>
        <end position="24"/>
    </location>
</feature>